<feature type="transmembrane region" description="Helical" evidence="2">
    <location>
        <begin position="195"/>
        <end position="214"/>
    </location>
</feature>
<dbReference type="InterPro" id="IPR052155">
    <property type="entry name" value="Biofilm_reg_signaling"/>
</dbReference>
<dbReference type="InterPro" id="IPR047347">
    <property type="entry name" value="YvaQ-like_sensor"/>
</dbReference>
<comment type="catalytic activity">
    <reaction evidence="1">
        <text>3',3'-c-di-GMP + H2O = 5'-phosphoguanylyl(3'-&gt;5')guanosine + H(+)</text>
        <dbReference type="Rhea" id="RHEA:24902"/>
        <dbReference type="ChEBI" id="CHEBI:15377"/>
        <dbReference type="ChEBI" id="CHEBI:15378"/>
        <dbReference type="ChEBI" id="CHEBI:58754"/>
        <dbReference type="ChEBI" id="CHEBI:58805"/>
        <dbReference type="EC" id="3.1.4.52"/>
    </reaction>
    <physiologicalReaction direction="left-to-right" evidence="1">
        <dbReference type="Rhea" id="RHEA:24903"/>
    </physiologicalReaction>
</comment>
<dbReference type="PANTHER" id="PTHR44757:SF2">
    <property type="entry name" value="BIOFILM ARCHITECTURE MAINTENANCE PROTEIN MBAA"/>
    <property type="match status" value="1"/>
</dbReference>
<dbReference type="Pfam" id="PF00990">
    <property type="entry name" value="GGDEF"/>
    <property type="match status" value="1"/>
</dbReference>
<feature type="transmembrane region" description="Helical" evidence="2">
    <location>
        <begin position="12"/>
        <end position="34"/>
    </location>
</feature>
<dbReference type="NCBIfam" id="TIGR00254">
    <property type="entry name" value="GGDEF"/>
    <property type="match status" value="1"/>
</dbReference>
<dbReference type="PROSITE" id="PS50887">
    <property type="entry name" value="GGDEF"/>
    <property type="match status" value="1"/>
</dbReference>
<evidence type="ECO:0000259" key="3">
    <source>
        <dbReference type="PROSITE" id="PS50883"/>
    </source>
</evidence>
<reference evidence="5 6" key="1">
    <citation type="submission" date="2019-03" db="EMBL/GenBank/DDBJ databases">
        <title>Genomic Encyclopedia of Type Strains, Phase IV (KMG-IV): sequencing the most valuable type-strain genomes for metagenomic binning, comparative biology and taxonomic classification.</title>
        <authorList>
            <person name="Goeker M."/>
        </authorList>
    </citation>
    <scope>NUCLEOTIDE SEQUENCE [LARGE SCALE GENOMIC DNA]</scope>
    <source>
        <strain evidence="5 6">DSM 100309</strain>
    </source>
</reference>
<dbReference type="SMART" id="SM00052">
    <property type="entry name" value="EAL"/>
    <property type="match status" value="1"/>
</dbReference>
<dbReference type="InterPro" id="IPR000160">
    <property type="entry name" value="GGDEF_dom"/>
</dbReference>
<dbReference type="InterPro" id="IPR035919">
    <property type="entry name" value="EAL_sf"/>
</dbReference>
<feature type="domain" description="EAL" evidence="3">
    <location>
        <begin position="398"/>
        <end position="651"/>
    </location>
</feature>
<dbReference type="InterPro" id="IPR043128">
    <property type="entry name" value="Rev_trsase/Diguanyl_cyclase"/>
</dbReference>
<dbReference type="Gene3D" id="3.20.20.450">
    <property type="entry name" value="EAL domain"/>
    <property type="match status" value="1"/>
</dbReference>
<name>A0A4R3XQ95_9PROT</name>
<sequence length="665" mass="74155">MTANSKHHFSIGVRIASGFLIAIMLMLALTYVSLNHMEQANARLKNIVQKNNVKTEMAQIMQKALRERALSMHIMAVLTDDFLKDEEYQRFNALGGEYTRAREKLENLAVSPEERKVFSRIIELTRAAQPEVQKVIEMGLHGSDPGIFDQIRNESMPKQRLISEQVDALIRLQQSQAAAAIKEAETSSASARKTMLLLGGVASLLTLVIAIFVGKRASKHAQALEHQALYDDLTGLPNRTLFQDRLKQTITHSQREGLTFAIMLMDLDRFKEVNDTLGHNVGDLLLQEVSQRLLKTVRNSDTVARLGGDEFVILLENPSEAYIQKIAQKILEALDHPFSLDQDVVDINASMGIALYPEHGNDAVTLTQRADVAMYAAKHDNCGFLLYSESQEQSSRAHLTFKSELRQAIENDELVLYFQPKIDHTTARIMGVEALVRWQHPKRGFLPPDQFILTAEQTGLMQSLTHWVLEKALLQCAALHKAGIFINVAVNLSARNLHDKQLPANIARLLDKTNVEPSYLVLEITESAMMADQASALVILNQLDKMDVTLAIDDFGTGFSSLAYLSKLPVDEIKIDKSFVMEMMSDKQALVIVKSTIDLGHNLGLKVVAEGVETLEAWHALTEWGCDCAQGYLMSKPLSAADLMRWINESSWAEGISANSMKNLA</sequence>
<dbReference type="Proteomes" id="UP000295367">
    <property type="component" value="Unassembled WGS sequence"/>
</dbReference>
<evidence type="ECO:0000256" key="1">
    <source>
        <dbReference type="ARBA" id="ARBA00051114"/>
    </source>
</evidence>
<dbReference type="FunFam" id="3.30.70.270:FF:000001">
    <property type="entry name" value="Diguanylate cyclase domain protein"/>
    <property type="match status" value="1"/>
</dbReference>
<accession>A0A4R3XQ95</accession>
<comment type="caution">
    <text evidence="5">The sequence shown here is derived from an EMBL/GenBank/DDBJ whole genome shotgun (WGS) entry which is preliminary data.</text>
</comment>
<feature type="domain" description="GGDEF" evidence="4">
    <location>
        <begin position="258"/>
        <end position="390"/>
    </location>
</feature>
<dbReference type="Gene3D" id="3.30.70.270">
    <property type="match status" value="1"/>
</dbReference>
<evidence type="ECO:0000313" key="6">
    <source>
        <dbReference type="Proteomes" id="UP000295367"/>
    </source>
</evidence>
<dbReference type="GO" id="GO:0071111">
    <property type="term" value="F:cyclic-guanylate-specific phosphodiesterase activity"/>
    <property type="evidence" value="ECO:0007669"/>
    <property type="project" value="UniProtKB-EC"/>
</dbReference>
<evidence type="ECO:0000256" key="2">
    <source>
        <dbReference type="SAM" id="Phobius"/>
    </source>
</evidence>
<dbReference type="CDD" id="cd01949">
    <property type="entry name" value="GGDEF"/>
    <property type="match status" value="1"/>
</dbReference>
<gene>
    <name evidence="5" type="ORF">EDC63_12831</name>
</gene>
<keyword evidence="2" id="KW-0472">Membrane</keyword>
<organism evidence="5 6">
    <name type="scientific">Sulfurirhabdus autotrophica</name>
    <dbReference type="NCBI Taxonomy" id="1706046"/>
    <lineage>
        <taxon>Bacteria</taxon>
        <taxon>Pseudomonadati</taxon>
        <taxon>Pseudomonadota</taxon>
        <taxon>Betaproteobacteria</taxon>
        <taxon>Nitrosomonadales</taxon>
        <taxon>Sulfuricellaceae</taxon>
        <taxon>Sulfurirhabdus</taxon>
    </lineage>
</organism>
<dbReference type="FunFam" id="3.20.20.450:FF:000001">
    <property type="entry name" value="Cyclic di-GMP phosphodiesterase yahA"/>
    <property type="match status" value="1"/>
</dbReference>
<dbReference type="CDD" id="cd19411">
    <property type="entry name" value="MCP2201-like_sensor"/>
    <property type="match status" value="1"/>
</dbReference>
<proteinExistence type="predicted"/>
<evidence type="ECO:0000313" key="5">
    <source>
        <dbReference type="EMBL" id="TCV80275.1"/>
    </source>
</evidence>
<dbReference type="SUPFAM" id="SSF141868">
    <property type="entry name" value="EAL domain-like"/>
    <property type="match status" value="1"/>
</dbReference>
<keyword evidence="6" id="KW-1185">Reference proteome</keyword>
<dbReference type="InterPro" id="IPR001633">
    <property type="entry name" value="EAL_dom"/>
</dbReference>
<dbReference type="Pfam" id="PF00563">
    <property type="entry name" value="EAL"/>
    <property type="match status" value="1"/>
</dbReference>
<dbReference type="EMBL" id="SMCO01000028">
    <property type="protein sequence ID" value="TCV80275.1"/>
    <property type="molecule type" value="Genomic_DNA"/>
</dbReference>
<evidence type="ECO:0000259" key="4">
    <source>
        <dbReference type="PROSITE" id="PS50887"/>
    </source>
</evidence>
<dbReference type="RefSeq" id="WP_124946063.1">
    <property type="nucleotide sequence ID" value="NZ_BHVT01000024.1"/>
</dbReference>
<dbReference type="CDD" id="cd01948">
    <property type="entry name" value="EAL"/>
    <property type="match status" value="1"/>
</dbReference>
<dbReference type="PANTHER" id="PTHR44757">
    <property type="entry name" value="DIGUANYLATE CYCLASE DGCP"/>
    <property type="match status" value="1"/>
</dbReference>
<dbReference type="PROSITE" id="PS50883">
    <property type="entry name" value="EAL"/>
    <property type="match status" value="1"/>
</dbReference>
<dbReference type="InterPro" id="IPR029787">
    <property type="entry name" value="Nucleotide_cyclase"/>
</dbReference>
<keyword evidence="2" id="KW-0812">Transmembrane</keyword>
<dbReference type="GO" id="GO:0071732">
    <property type="term" value="P:cellular response to nitric oxide"/>
    <property type="evidence" value="ECO:0007669"/>
    <property type="project" value="UniProtKB-ARBA"/>
</dbReference>
<keyword evidence="2" id="KW-1133">Transmembrane helix</keyword>
<dbReference type="OrthoDB" id="9813903at2"/>
<dbReference type="SUPFAM" id="SSF55073">
    <property type="entry name" value="Nucleotide cyclase"/>
    <property type="match status" value="1"/>
</dbReference>
<dbReference type="Pfam" id="PF12729">
    <property type="entry name" value="4HB_MCP_1"/>
    <property type="match status" value="1"/>
</dbReference>
<dbReference type="AlphaFoldDB" id="A0A4R3XQ95"/>
<protein>
    <submittedName>
        <fullName evidence="5">Diguanylate cyclase (GGDEF)-like protein</fullName>
    </submittedName>
</protein>
<dbReference type="InterPro" id="IPR024478">
    <property type="entry name" value="HlyB_4HB_MCP"/>
</dbReference>
<dbReference type="SMART" id="SM00267">
    <property type="entry name" value="GGDEF"/>
    <property type="match status" value="1"/>
</dbReference>